<dbReference type="EMBL" id="BK015542">
    <property type="protein sequence ID" value="DAE12062.1"/>
    <property type="molecule type" value="Genomic_DNA"/>
</dbReference>
<sequence length="36" mass="4285">MATILGLFFLYLLLSFLIVVFFVGCSERDYYEEDEK</sequence>
<evidence type="ECO:0000313" key="1">
    <source>
        <dbReference type="EMBL" id="DAE12062.1"/>
    </source>
</evidence>
<reference evidence="1" key="1">
    <citation type="journal article" date="2021" name="Proc. Natl. Acad. Sci. U.S.A.">
        <title>A Catalog of Tens of Thousands of Viruses from Human Metagenomes Reveals Hidden Associations with Chronic Diseases.</title>
        <authorList>
            <person name="Tisza M.J."/>
            <person name="Buck C.B."/>
        </authorList>
    </citation>
    <scope>NUCLEOTIDE SEQUENCE</scope>
    <source>
        <strain evidence="1">Ctack17</strain>
    </source>
</reference>
<proteinExistence type="predicted"/>
<name>A0A8S5PYE8_9CAUD</name>
<organism evidence="1">
    <name type="scientific">Podoviridae sp. ctack17</name>
    <dbReference type="NCBI Taxonomy" id="2825260"/>
    <lineage>
        <taxon>Viruses</taxon>
        <taxon>Duplodnaviria</taxon>
        <taxon>Heunggongvirae</taxon>
        <taxon>Uroviricota</taxon>
        <taxon>Caudoviricetes</taxon>
    </lineage>
</organism>
<accession>A0A8S5PYE8</accession>
<protein>
    <submittedName>
        <fullName evidence="1">Uncharacterized protein</fullName>
    </submittedName>
</protein>